<gene>
    <name evidence="1" type="ORF">HCBG_00983</name>
</gene>
<dbReference type="HOGENOM" id="CLU_1854642_0_0_1"/>
<organism evidence="1 2">
    <name type="scientific">Ajellomyces capsulatus (strain G186AR / H82 / ATCC MYA-2454 / RMSCC 2432)</name>
    <name type="common">Darling's disease fungus</name>
    <name type="synonym">Histoplasma capsulatum</name>
    <dbReference type="NCBI Taxonomy" id="447093"/>
    <lineage>
        <taxon>Eukaryota</taxon>
        <taxon>Fungi</taxon>
        <taxon>Dikarya</taxon>
        <taxon>Ascomycota</taxon>
        <taxon>Pezizomycotina</taxon>
        <taxon>Eurotiomycetes</taxon>
        <taxon>Eurotiomycetidae</taxon>
        <taxon>Onygenales</taxon>
        <taxon>Ajellomycetaceae</taxon>
        <taxon>Histoplasma</taxon>
    </lineage>
</organism>
<reference evidence="1" key="1">
    <citation type="submission" date="2009-02" db="EMBL/GenBank/DDBJ databases">
        <title>The Genome Sequence of Ajellomyces capsulatus strain G186AR.</title>
        <authorList>
            <consortium name="The Broad Institute Genome Sequencing Platform"/>
            <person name="Champion M."/>
            <person name="Cuomo C."/>
            <person name="Ma L.-J."/>
            <person name="Henn M.R."/>
            <person name="Sil A."/>
            <person name="Goldman B."/>
            <person name="Young S.K."/>
            <person name="Kodira C.D."/>
            <person name="Zeng Q."/>
            <person name="Koehrsen M."/>
            <person name="Alvarado L."/>
            <person name="Berlin A."/>
            <person name="Borenstein D."/>
            <person name="Chen Z."/>
            <person name="Engels R."/>
            <person name="Freedman E."/>
            <person name="Gellesch M."/>
            <person name="Goldberg J."/>
            <person name="Griggs A."/>
            <person name="Gujja S."/>
            <person name="Heiman D."/>
            <person name="Hepburn T."/>
            <person name="Howarth C."/>
            <person name="Jen D."/>
            <person name="Larson L."/>
            <person name="Lewis B."/>
            <person name="Mehta T."/>
            <person name="Park D."/>
            <person name="Pearson M."/>
            <person name="Roberts A."/>
            <person name="Saif S."/>
            <person name="Shea T."/>
            <person name="Shenoy N."/>
            <person name="Sisk P."/>
            <person name="Stolte C."/>
            <person name="Sykes S."/>
            <person name="Walk T."/>
            <person name="White J."/>
            <person name="Yandava C."/>
            <person name="Klein B."/>
            <person name="McEwen J.G."/>
            <person name="Puccia R."/>
            <person name="Goldman G.H."/>
            <person name="Felipe M.S."/>
            <person name="Nino-Vega G."/>
            <person name="San-Blas G."/>
            <person name="Taylor J."/>
            <person name="Mendoza L."/>
            <person name="Galagan J."/>
            <person name="Nusbaum C."/>
            <person name="Birren B."/>
        </authorList>
    </citation>
    <scope>NUCLEOTIDE SEQUENCE</scope>
    <source>
        <strain evidence="1">G186AR</strain>
    </source>
</reference>
<protein>
    <submittedName>
        <fullName evidence="1">Uncharacterized protein</fullName>
    </submittedName>
</protein>
<dbReference type="Proteomes" id="UP000001631">
    <property type="component" value="Unassembled WGS sequence"/>
</dbReference>
<dbReference type="AlphaFoldDB" id="C0NCY7"/>
<dbReference type="InParanoid" id="C0NCY7"/>
<sequence length="138" mass="15137">MAFVIRNIMLSSQEAPSNQTKVSTPQDLRMLGHQSTLHSTQNRGHTIRFCVRRSTLEMAHIVSLESSRTPLQYSRITGYTPRCPRAVTFMRRIRLSSGIFTPVFAAELGGGLQGVWKVAVDSPAVVVSGDFAASECAV</sequence>
<dbReference type="RefSeq" id="XP_045292008.1">
    <property type="nucleotide sequence ID" value="XM_045428033.1"/>
</dbReference>
<accession>C0NCY7</accession>
<name>C0NCY7_AJECG</name>
<dbReference type="EMBL" id="GG663363">
    <property type="protein sequence ID" value="EEH11528.1"/>
    <property type="molecule type" value="Genomic_DNA"/>
</dbReference>
<evidence type="ECO:0000313" key="1">
    <source>
        <dbReference type="EMBL" id="EEH11528.1"/>
    </source>
</evidence>
<proteinExistence type="predicted"/>
<evidence type="ECO:0000313" key="2">
    <source>
        <dbReference type="Proteomes" id="UP000001631"/>
    </source>
</evidence>
<dbReference type="GeneID" id="69034000"/>
<keyword evidence="2" id="KW-1185">Reference proteome</keyword>